<name>A0ABS6JMQ6_9BACI</name>
<sequence>MGFYTMCAIIFTGIVIWGMYDTKKKSKVRIEEIRLEREKVILEQKKLDKKQEA</sequence>
<evidence type="ECO:0000313" key="1">
    <source>
        <dbReference type="EMBL" id="MBU9719843.1"/>
    </source>
</evidence>
<accession>A0ABS6JMQ6</accession>
<proteinExistence type="predicted"/>
<gene>
    <name evidence="1" type="ORF">KS407_00075</name>
</gene>
<dbReference type="RefSeq" id="WP_176371312.1">
    <property type="nucleotide sequence ID" value="NZ_JAHQCR010000001.1"/>
</dbReference>
<organism evidence="1 2">
    <name type="scientific">Evansella alkalicola</name>
    <dbReference type="NCBI Taxonomy" id="745819"/>
    <lineage>
        <taxon>Bacteria</taxon>
        <taxon>Bacillati</taxon>
        <taxon>Bacillota</taxon>
        <taxon>Bacilli</taxon>
        <taxon>Bacillales</taxon>
        <taxon>Bacillaceae</taxon>
        <taxon>Evansella</taxon>
    </lineage>
</organism>
<protein>
    <submittedName>
        <fullName evidence="1">Uncharacterized protein</fullName>
    </submittedName>
</protein>
<evidence type="ECO:0000313" key="2">
    <source>
        <dbReference type="Proteomes" id="UP000790580"/>
    </source>
</evidence>
<comment type="caution">
    <text evidence="1">The sequence shown here is derived from an EMBL/GenBank/DDBJ whole genome shotgun (WGS) entry which is preliminary data.</text>
</comment>
<dbReference type="EMBL" id="JAHQCR010000001">
    <property type="protein sequence ID" value="MBU9719843.1"/>
    <property type="molecule type" value="Genomic_DNA"/>
</dbReference>
<keyword evidence="2" id="KW-1185">Reference proteome</keyword>
<reference evidence="1 2" key="1">
    <citation type="submission" date="2021-06" db="EMBL/GenBank/DDBJ databases">
        <title>Bacillus sp. RD4P76, an endophyte from a halophyte.</title>
        <authorList>
            <person name="Sun J.-Q."/>
        </authorList>
    </citation>
    <scope>NUCLEOTIDE SEQUENCE [LARGE SCALE GENOMIC DNA]</scope>
    <source>
        <strain evidence="1 2">JCM 17098</strain>
    </source>
</reference>
<dbReference type="Proteomes" id="UP000790580">
    <property type="component" value="Unassembled WGS sequence"/>
</dbReference>